<dbReference type="EMBL" id="JBHSFN010000004">
    <property type="protein sequence ID" value="MFC4586040.1"/>
    <property type="molecule type" value="Genomic_DNA"/>
</dbReference>
<protein>
    <submittedName>
        <fullName evidence="7">NAD(P)/FAD-dependent oxidoreductase</fullName>
        <ecNumber evidence="7">1.6.5.-</ecNumber>
    </submittedName>
</protein>
<keyword evidence="3" id="KW-0285">Flavoprotein</keyword>
<dbReference type="SUPFAM" id="SSF51905">
    <property type="entry name" value="FAD/NAD(P)-binding domain"/>
    <property type="match status" value="1"/>
</dbReference>
<evidence type="ECO:0000256" key="1">
    <source>
        <dbReference type="ARBA" id="ARBA00001974"/>
    </source>
</evidence>
<organism evidence="7 8">
    <name type="scientific">Sphaerisporangium corydalis</name>
    <dbReference type="NCBI Taxonomy" id="1441875"/>
    <lineage>
        <taxon>Bacteria</taxon>
        <taxon>Bacillati</taxon>
        <taxon>Actinomycetota</taxon>
        <taxon>Actinomycetes</taxon>
        <taxon>Streptosporangiales</taxon>
        <taxon>Streptosporangiaceae</taxon>
        <taxon>Sphaerisporangium</taxon>
    </lineage>
</organism>
<comment type="cofactor">
    <cofactor evidence="1">
        <name>FAD</name>
        <dbReference type="ChEBI" id="CHEBI:57692"/>
    </cofactor>
</comment>
<dbReference type="RefSeq" id="WP_262841708.1">
    <property type="nucleotide sequence ID" value="NZ_JANZYP010000006.1"/>
</dbReference>
<dbReference type="Pfam" id="PF07992">
    <property type="entry name" value="Pyr_redox_2"/>
    <property type="match status" value="1"/>
</dbReference>
<dbReference type="EC" id="1.6.5.-" evidence="7"/>
<keyword evidence="5 7" id="KW-0560">Oxidoreductase</keyword>
<dbReference type="Gene3D" id="3.50.50.100">
    <property type="match status" value="1"/>
</dbReference>
<dbReference type="PANTHER" id="PTHR42913">
    <property type="entry name" value="APOPTOSIS-INDUCING FACTOR 1"/>
    <property type="match status" value="1"/>
</dbReference>
<comment type="caution">
    <text evidence="7">The sequence shown here is derived from an EMBL/GenBank/DDBJ whole genome shotgun (WGS) entry which is preliminary data.</text>
</comment>
<feature type="domain" description="FAD/NAD(P)-binding" evidence="6">
    <location>
        <begin position="9"/>
        <end position="298"/>
    </location>
</feature>
<dbReference type="PRINTS" id="PR00368">
    <property type="entry name" value="FADPNR"/>
</dbReference>
<evidence type="ECO:0000313" key="7">
    <source>
        <dbReference type="EMBL" id="MFC4586040.1"/>
    </source>
</evidence>
<dbReference type="Proteomes" id="UP001595891">
    <property type="component" value="Unassembled WGS sequence"/>
</dbReference>
<evidence type="ECO:0000259" key="6">
    <source>
        <dbReference type="Pfam" id="PF07992"/>
    </source>
</evidence>
<reference evidence="8" key="1">
    <citation type="journal article" date="2019" name="Int. J. Syst. Evol. Microbiol.">
        <title>The Global Catalogue of Microorganisms (GCM) 10K type strain sequencing project: providing services to taxonomists for standard genome sequencing and annotation.</title>
        <authorList>
            <consortium name="The Broad Institute Genomics Platform"/>
            <consortium name="The Broad Institute Genome Sequencing Center for Infectious Disease"/>
            <person name="Wu L."/>
            <person name="Ma J."/>
        </authorList>
    </citation>
    <scope>NUCLEOTIDE SEQUENCE [LARGE SCALE GENOMIC DNA]</scope>
    <source>
        <strain evidence="8">CCUG 49560</strain>
    </source>
</reference>
<dbReference type="PRINTS" id="PR00411">
    <property type="entry name" value="PNDRDTASEI"/>
</dbReference>
<keyword evidence="8" id="KW-1185">Reference proteome</keyword>
<evidence type="ECO:0000256" key="5">
    <source>
        <dbReference type="ARBA" id="ARBA00023002"/>
    </source>
</evidence>
<accession>A0ABV9ECD4</accession>
<evidence type="ECO:0000313" key="8">
    <source>
        <dbReference type="Proteomes" id="UP001595891"/>
    </source>
</evidence>
<gene>
    <name evidence="7" type="ORF">ACFO8L_08150</name>
</gene>
<dbReference type="PANTHER" id="PTHR42913:SF3">
    <property type="entry name" value="64 KDA MITOCHONDRIAL NADH DEHYDROGENASE (EUROFUNG)"/>
    <property type="match status" value="1"/>
</dbReference>
<keyword evidence="4" id="KW-0274">FAD</keyword>
<proteinExistence type="inferred from homology"/>
<name>A0ABV9ECD4_9ACTN</name>
<evidence type="ECO:0000256" key="4">
    <source>
        <dbReference type="ARBA" id="ARBA00022827"/>
    </source>
</evidence>
<dbReference type="InterPro" id="IPR023753">
    <property type="entry name" value="FAD/NAD-binding_dom"/>
</dbReference>
<dbReference type="InterPro" id="IPR036188">
    <property type="entry name" value="FAD/NAD-bd_sf"/>
</dbReference>
<evidence type="ECO:0000256" key="2">
    <source>
        <dbReference type="ARBA" id="ARBA00005272"/>
    </source>
</evidence>
<sequence>MNTIPARHRIVVIGAGYAGVMAAIRTARRTRRHGGRITLVNPSPAFTERLRMHELAAGRRLADLRVPDMVAGTGIEFVQAWVTAIDPALRRVTVRTGEGEHALDYDTLVYAIGSATGPGEVPGVADHAHTLDGPEAAARLAARLTGLSVRGGTVTVCGNGLTGIEAATEIAEAFPELRVVLIGREPAGRMMGERARAHLARALERLGIETRDGAEVIKVLPDAVELAGGETLHSDACLWTTGFTASPLAADSGITVDDRNRVVVDAALRSVSHPSIYAIGDGAAIPQPFGVLHGTCQSGIPSGAHAADSIGRALRGREPRPFRFGYFHQPVSLGRKDAVIQFTHADDTPRRALLTGRSAVVYKEFVSASPPVTYRISRRLAVPLAFLSPGSRPAPRPGS</sequence>
<evidence type="ECO:0000256" key="3">
    <source>
        <dbReference type="ARBA" id="ARBA00022630"/>
    </source>
</evidence>
<dbReference type="GO" id="GO:0016491">
    <property type="term" value="F:oxidoreductase activity"/>
    <property type="evidence" value="ECO:0007669"/>
    <property type="project" value="UniProtKB-KW"/>
</dbReference>
<dbReference type="InterPro" id="IPR051169">
    <property type="entry name" value="NADH-Q_oxidoreductase"/>
</dbReference>
<comment type="similarity">
    <text evidence="2">Belongs to the NADH dehydrogenase family.</text>
</comment>